<dbReference type="Gene3D" id="3.40.50.80">
    <property type="entry name" value="Nucleotide-binding domain of ferredoxin-NADP reductase (FNR) module"/>
    <property type="match status" value="1"/>
</dbReference>
<dbReference type="GO" id="GO:0046872">
    <property type="term" value="F:metal ion binding"/>
    <property type="evidence" value="ECO:0007669"/>
    <property type="project" value="UniProtKB-KW"/>
</dbReference>
<dbReference type="InterPro" id="IPR001433">
    <property type="entry name" value="OxRdtase_FAD/NAD-bd"/>
</dbReference>
<sequence>MKPLLLILVYIFVVTLPLGVSWLSGAPPRIFAAELGTGLGMLAYAMILVEFVLSGRFRRVSSEIGMDVTMRFHQVMARVALVFALVHPFFYGGSLVGGQRPWDQTRVLTVTTDFSALSTGIVAFLLLPTLVALAAFRTQLDYKYETWRLMHGVGAVLIAGALMHHALAAGRYSADPAMVWLWGGMTAVAVGSLVWVYVVEPLRARPWRVAKIKRLTPRQWGLTLRPEGHDGLRYKAGQFAWLSIGHSAFSLDENPFSISSAPAAGAEVSFVIKELGDFTGSLDQVKPGMRAYLDGPYGSMSVEGRSEPGIALIAGGVGIAPMLSILNQMRLTGDSRRVRLIYGNRLEEQIVFREDLPREDTILVLSEPPVGWQGETGMIGPDLLDGSFTDDEFAEWLFVLCGPPIMMDTVEDHLIACGVSSGRILSERFDYG</sequence>
<evidence type="ECO:0000256" key="5">
    <source>
        <dbReference type="ARBA" id="ARBA00022714"/>
    </source>
</evidence>
<evidence type="ECO:0000256" key="11">
    <source>
        <dbReference type="ARBA" id="ARBA00023014"/>
    </source>
</evidence>
<evidence type="ECO:0000256" key="3">
    <source>
        <dbReference type="ARBA" id="ARBA00022630"/>
    </source>
</evidence>
<evidence type="ECO:0000256" key="4">
    <source>
        <dbReference type="ARBA" id="ARBA00022692"/>
    </source>
</evidence>
<proteinExistence type="predicted"/>
<keyword evidence="5" id="KW-0001">2Fe-2S</keyword>
<comment type="cofactor">
    <cofactor evidence="1">
        <name>FAD</name>
        <dbReference type="ChEBI" id="CHEBI:57692"/>
    </cofactor>
</comment>
<reference evidence="16 17" key="1">
    <citation type="submission" date="2016-04" db="EMBL/GenBank/DDBJ databases">
        <authorList>
            <person name="Evans L.H."/>
            <person name="Alamgir A."/>
            <person name="Owens N."/>
            <person name="Weber N.D."/>
            <person name="Virtaneva K."/>
            <person name="Barbian K."/>
            <person name="Babar A."/>
            <person name="Rosenke K."/>
        </authorList>
    </citation>
    <scope>NUCLEOTIDE SEQUENCE [LARGE SCALE GENOMIC DNA]</scope>
    <source>
        <strain evidence="16 17">JL2886</strain>
    </source>
</reference>
<name>A0A1B0ZNY8_9RHOB</name>
<dbReference type="CDD" id="cd06198">
    <property type="entry name" value="FNR_like_3"/>
    <property type="match status" value="1"/>
</dbReference>
<dbReference type="PATRIC" id="fig|60890.4.peg.860"/>
<dbReference type="SUPFAM" id="SSF63380">
    <property type="entry name" value="Riboflavin synthase domain-like"/>
    <property type="match status" value="1"/>
</dbReference>
<feature type="transmembrane region" description="Helical" evidence="14">
    <location>
        <begin position="179"/>
        <end position="198"/>
    </location>
</feature>
<dbReference type="PANTHER" id="PTHR47354:SF8">
    <property type="entry name" value="1,2-PHENYLACETYL-COA EPOXIDASE, SUBUNIT E"/>
    <property type="match status" value="1"/>
</dbReference>
<protein>
    <recommendedName>
        <fullName evidence="15">FAD-binding FR-type domain-containing protein</fullName>
    </recommendedName>
</protein>
<dbReference type="Pfam" id="PF01794">
    <property type="entry name" value="Ferric_reduct"/>
    <property type="match status" value="1"/>
</dbReference>
<dbReference type="InterPro" id="IPR039261">
    <property type="entry name" value="FNR_nucleotide-bd"/>
</dbReference>
<evidence type="ECO:0000256" key="8">
    <source>
        <dbReference type="ARBA" id="ARBA00022989"/>
    </source>
</evidence>
<keyword evidence="6" id="KW-0479">Metal-binding</keyword>
<dbReference type="InterPro" id="IPR017938">
    <property type="entry name" value="Riboflavin_synthase-like_b-brl"/>
</dbReference>
<organism evidence="16 17">
    <name type="scientific">Phaeobacter gallaeciensis</name>
    <dbReference type="NCBI Taxonomy" id="60890"/>
    <lineage>
        <taxon>Bacteria</taxon>
        <taxon>Pseudomonadati</taxon>
        <taxon>Pseudomonadota</taxon>
        <taxon>Alphaproteobacteria</taxon>
        <taxon>Rhodobacterales</taxon>
        <taxon>Roseobacteraceae</taxon>
        <taxon>Phaeobacter</taxon>
    </lineage>
</organism>
<dbReference type="InterPro" id="IPR017927">
    <property type="entry name" value="FAD-bd_FR_type"/>
</dbReference>
<dbReference type="OrthoDB" id="9792185at2"/>
<dbReference type="AlphaFoldDB" id="A0A1B0ZNY8"/>
<dbReference type="SUPFAM" id="SSF52343">
    <property type="entry name" value="Ferredoxin reductase-like, C-terminal NADP-linked domain"/>
    <property type="match status" value="1"/>
</dbReference>
<evidence type="ECO:0000256" key="12">
    <source>
        <dbReference type="ARBA" id="ARBA00023136"/>
    </source>
</evidence>
<feature type="transmembrane region" description="Helical" evidence="14">
    <location>
        <begin position="75"/>
        <end position="94"/>
    </location>
</feature>
<keyword evidence="11" id="KW-0411">Iron-sulfur</keyword>
<keyword evidence="7" id="KW-0274">FAD</keyword>
<evidence type="ECO:0000256" key="13">
    <source>
        <dbReference type="ARBA" id="ARBA00034078"/>
    </source>
</evidence>
<accession>A0A1B0ZNY8</accession>
<dbReference type="GO" id="GO:0016491">
    <property type="term" value="F:oxidoreductase activity"/>
    <property type="evidence" value="ECO:0007669"/>
    <property type="project" value="UniProtKB-KW"/>
</dbReference>
<feature type="transmembrane region" description="Helical" evidence="14">
    <location>
        <begin position="35"/>
        <end position="54"/>
    </location>
</feature>
<evidence type="ECO:0000256" key="14">
    <source>
        <dbReference type="SAM" id="Phobius"/>
    </source>
</evidence>
<keyword evidence="12 14" id="KW-0472">Membrane</keyword>
<evidence type="ECO:0000256" key="1">
    <source>
        <dbReference type="ARBA" id="ARBA00001974"/>
    </source>
</evidence>
<evidence type="ECO:0000256" key="7">
    <source>
        <dbReference type="ARBA" id="ARBA00022827"/>
    </source>
</evidence>
<evidence type="ECO:0000259" key="15">
    <source>
        <dbReference type="PROSITE" id="PS51384"/>
    </source>
</evidence>
<dbReference type="InterPro" id="IPR001709">
    <property type="entry name" value="Flavoprot_Pyr_Nucl_cyt_Rdtase"/>
</dbReference>
<comment type="cofactor">
    <cofactor evidence="13">
        <name>[2Fe-2S] cluster</name>
        <dbReference type="ChEBI" id="CHEBI:190135"/>
    </cofactor>
</comment>
<dbReference type="GO" id="GO:0016020">
    <property type="term" value="C:membrane"/>
    <property type="evidence" value="ECO:0007669"/>
    <property type="project" value="UniProtKB-SubCell"/>
</dbReference>
<dbReference type="Pfam" id="PF00175">
    <property type="entry name" value="NAD_binding_1"/>
    <property type="match status" value="1"/>
</dbReference>
<feature type="domain" description="FAD-binding FR-type" evidence="15">
    <location>
        <begin position="202"/>
        <end position="303"/>
    </location>
</feature>
<comment type="subcellular location">
    <subcellularLocation>
        <location evidence="2">Membrane</location>
        <topology evidence="2">Multi-pass membrane protein</topology>
    </subcellularLocation>
</comment>
<dbReference type="Pfam" id="PF08022">
    <property type="entry name" value="FAD_binding_8"/>
    <property type="match status" value="1"/>
</dbReference>
<gene>
    <name evidence="16" type="ORF">JL2886_00880</name>
</gene>
<evidence type="ECO:0000313" key="17">
    <source>
        <dbReference type="Proteomes" id="UP000092565"/>
    </source>
</evidence>
<evidence type="ECO:0000256" key="9">
    <source>
        <dbReference type="ARBA" id="ARBA00023002"/>
    </source>
</evidence>
<dbReference type="EMBL" id="CP015124">
    <property type="protein sequence ID" value="ANP35804.1"/>
    <property type="molecule type" value="Genomic_DNA"/>
</dbReference>
<dbReference type="GO" id="GO:0051537">
    <property type="term" value="F:2 iron, 2 sulfur cluster binding"/>
    <property type="evidence" value="ECO:0007669"/>
    <property type="project" value="UniProtKB-KW"/>
</dbReference>
<dbReference type="RefSeq" id="WP_065270878.1">
    <property type="nucleotide sequence ID" value="NZ_CP015124.1"/>
</dbReference>
<evidence type="ECO:0000256" key="10">
    <source>
        <dbReference type="ARBA" id="ARBA00023004"/>
    </source>
</evidence>
<keyword evidence="9" id="KW-0560">Oxidoreductase</keyword>
<feature type="transmembrane region" description="Helical" evidence="14">
    <location>
        <begin position="114"/>
        <end position="136"/>
    </location>
</feature>
<dbReference type="Gene3D" id="2.40.30.10">
    <property type="entry name" value="Translation factors"/>
    <property type="match status" value="1"/>
</dbReference>
<dbReference type="PRINTS" id="PR00371">
    <property type="entry name" value="FPNCR"/>
</dbReference>
<dbReference type="GO" id="GO:0050660">
    <property type="term" value="F:flavin adenine dinucleotide binding"/>
    <property type="evidence" value="ECO:0007669"/>
    <property type="project" value="TreeGrafter"/>
</dbReference>
<keyword evidence="3" id="KW-0285">Flavoprotein</keyword>
<keyword evidence="10" id="KW-0408">Iron</keyword>
<dbReference type="Proteomes" id="UP000092565">
    <property type="component" value="Chromosome"/>
</dbReference>
<keyword evidence="17" id="KW-1185">Reference proteome</keyword>
<dbReference type="InterPro" id="IPR013112">
    <property type="entry name" value="FAD-bd_8"/>
</dbReference>
<dbReference type="InterPro" id="IPR013130">
    <property type="entry name" value="Fe3_Rdtase_TM_dom"/>
</dbReference>
<evidence type="ECO:0000256" key="2">
    <source>
        <dbReference type="ARBA" id="ARBA00004141"/>
    </source>
</evidence>
<dbReference type="InterPro" id="IPR050415">
    <property type="entry name" value="MRET"/>
</dbReference>
<keyword evidence="4 14" id="KW-0812">Transmembrane</keyword>
<feature type="transmembrane region" description="Helical" evidence="14">
    <location>
        <begin position="148"/>
        <end position="167"/>
    </location>
</feature>
<dbReference type="PANTHER" id="PTHR47354">
    <property type="entry name" value="NADH OXIDOREDUCTASE HCR"/>
    <property type="match status" value="1"/>
</dbReference>
<evidence type="ECO:0000313" key="16">
    <source>
        <dbReference type="EMBL" id="ANP35804.1"/>
    </source>
</evidence>
<dbReference type="PROSITE" id="PS51384">
    <property type="entry name" value="FAD_FR"/>
    <property type="match status" value="1"/>
</dbReference>
<dbReference type="PRINTS" id="PR00410">
    <property type="entry name" value="PHEHYDRXLASE"/>
</dbReference>
<evidence type="ECO:0000256" key="6">
    <source>
        <dbReference type="ARBA" id="ARBA00022723"/>
    </source>
</evidence>
<keyword evidence="8 14" id="KW-1133">Transmembrane helix</keyword>